<reference evidence="2" key="1">
    <citation type="journal article" date="2019" name="Int. J. Syst. Evol. Microbiol.">
        <title>The Global Catalogue of Microorganisms (GCM) 10K type strain sequencing project: providing services to taxonomists for standard genome sequencing and annotation.</title>
        <authorList>
            <consortium name="The Broad Institute Genomics Platform"/>
            <consortium name="The Broad Institute Genome Sequencing Center for Infectious Disease"/>
            <person name="Wu L."/>
            <person name="Ma J."/>
        </authorList>
    </citation>
    <scope>NUCLEOTIDE SEQUENCE [LARGE SCALE GENOMIC DNA]</scope>
    <source>
        <strain evidence="2">CECT 7184</strain>
    </source>
</reference>
<gene>
    <name evidence="1" type="ORF">QW060_16110</name>
</gene>
<name>A0ABT8CYJ4_9FLAO</name>
<comment type="caution">
    <text evidence="1">The sequence shown here is derived from an EMBL/GenBank/DDBJ whole genome shotgun (WGS) entry which is preliminary data.</text>
</comment>
<dbReference type="Proteomes" id="UP001242368">
    <property type="component" value="Unassembled WGS sequence"/>
</dbReference>
<organism evidence="1 2">
    <name type="scientific">Paenimyroides ceti</name>
    <dbReference type="NCBI Taxonomy" id="395087"/>
    <lineage>
        <taxon>Bacteria</taxon>
        <taxon>Pseudomonadati</taxon>
        <taxon>Bacteroidota</taxon>
        <taxon>Flavobacteriia</taxon>
        <taxon>Flavobacteriales</taxon>
        <taxon>Flavobacteriaceae</taxon>
        <taxon>Paenimyroides</taxon>
    </lineage>
</organism>
<dbReference type="RefSeq" id="WP_290364483.1">
    <property type="nucleotide sequence ID" value="NZ_JAUFQU010000001.1"/>
</dbReference>
<evidence type="ECO:0000313" key="1">
    <source>
        <dbReference type="EMBL" id="MDN3708627.1"/>
    </source>
</evidence>
<evidence type="ECO:0008006" key="3">
    <source>
        <dbReference type="Google" id="ProtNLM"/>
    </source>
</evidence>
<protein>
    <recommendedName>
        <fullName evidence="3">Outer membrane protein beta-barrel domain-containing protein</fullName>
    </recommendedName>
</protein>
<keyword evidence="2" id="KW-1185">Reference proteome</keyword>
<sequence>MNMQQIKNKPILIPKTVLIVFGCCMLCISSAWSQIIGFGYKNEKKGMFQATVNLPLTYSKDNWIDVAAGLDYTTKNHLAPSGFSMNVSAYHYLIGDDNIQASLIGLESGYLINTGLGNDTYKLTPYVYYERSLFYIRAGMDYYFREEKGYPFVSVGFGGLHIMRNMKFSF</sequence>
<evidence type="ECO:0000313" key="2">
    <source>
        <dbReference type="Proteomes" id="UP001242368"/>
    </source>
</evidence>
<dbReference type="EMBL" id="JAUFQU010000001">
    <property type="protein sequence ID" value="MDN3708627.1"/>
    <property type="molecule type" value="Genomic_DNA"/>
</dbReference>
<proteinExistence type="predicted"/>
<accession>A0ABT8CYJ4</accession>